<keyword evidence="3" id="KW-1185">Reference proteome</keyword>
<dbReference type="eggNOG" id="ENOG502ZVK2">
    <property type="taxonomic scope" value="Bacteria"/>
</dbReference>
<dbReference type="Proteomes" id="UP000051236">
    <property type="component" value="Unassembled WGS sequence"/>
</dbReference>
<dbReference type="Pfam" id="PF12571">
    <property type="entry name" value="Phage_tail_fib"/>
    <property type="match status" value="1"/>
</dbReference>
<feature type="domain" description="Phage tail fibre protein N-terminal" evidence="1">
    <location>
        <begin position="5"/>
        <end position="154"/>
    </location>
</feature>
<reference evidence="2 3" key="1">
    <citation type="journal article" date="2015" name="Genome Announc.">
        <title>Expanding the biotechnology potential of lactobacilli through comparative genomics of 213 strains and associated genera.</title>
        <authorList>
            <person name="Sun Z."/>
            <person name="Harris H.M."/>
            <person name="McCann A."/>
            <person name="Guo C."/>
            <person name="Argimon S."/>
            <person name="Zhang W."/>
            <person name="Yang X."/>
            <person name="Jeffery I.B."/>
            <person name="Cooney J.C."/>
            <person name="Kagawa T.F."/>
            <person name="Liu W."/>
            <person name="Song Y."/>
            <person name="Salvetti E."/>
            <person name="Wrobel A."/>
            <person name="Rasinkangas P."/>
            <person name="Parkhill J."/>
            <person name="Rea M.C."/>
            <person name="O'Sullivan O."/>
            <person name="Ritari J."/>
            <person name="Douillard F.P."/>
            <person name="Paul Ross R."/>
            <person name="Yang R."/>
            <person name="Briner A.E."/>
            <person name="Felis G.E."/>
            <person name="de Vos W.M."/>
            <person name="Barrangou R."/>
            <person name="Klaenhammer T.R."/>
            <person name="Caufield P.W."/>
            <person name="Cui Y."/>
            <person name="Zhang H."/>
            <person name="O'Toole P.W."/>
        </authorList>
    </citation>
    <scope>NUCLEOTIDE SEQUENCE [LARGE SCALE GENOMIC DNA]</scope>
    <source>
        <strain evidence="2 3">DSM 18527</strain>
    </source>
</reference>
<protein>
    <recommendedName>
        <fullName evidence="1">Phage tail fibre protein N-terminal domain-containing protein</fullName>
    </recommendedName>
</protein>
<comment type="caution">
    <text evidence="2">The sequence shown here is derived from an EMBL/GenBank/DDBJ whole genome shotgun (WGS) entry which is preliminary data.</text>
</comment>
<accession>X0PGF4</accession>
<dbReference type="PATRIC" id="fig|1423734.3.peg.910"/>
<gene>
    <name evidence="2" type="ORF">FC83_GL000901</name>
</gene>
<dbReference type="RefSeq" id="WP_035454766.1">
    <property type="nucleotide sequence ID" value="NZ_AZGA01000012.1"/>
</dbReference>
<name>X0PGF4_9LACO</name>
<dbReference type="AlphaFoldDB" id="X0PGF4"/>
<evidence type="ECO:0000313" key="2">
    <source>
        <dbReference type="EMBL" id="KRM35598.1"/>
    </source>
</evidence>
<dbReference type="EMBL" id="AZGA01000012">
    <property type="protein sequence ID" value="KRM35598.1"/>
    <property type="molecule type" value="Genomic_DNA"/>
</dbReference>
<organism evidence="2 3">
    <name type="scientific">Agrilactobacillus composti DSM 18527 = JCM 14202</name>
    <dbReference type="NCBI Taxonomy" id="1423734"/>
    <lineage>
        <taxon>Bacteria</taxon>
        <taxon>Bacillati</taxon>
        <taxon>Bacillota</taxon>
        <taxon>Bacilli</taxon>
        <taxon>Lactobacillales</taxon>
        <taxon>Lactobacillaceae</taxon>
        <taxon>Agrilactobacillus</taxon>
    </lineage>
</organism>
<proteinExistence type="predicted"/>
<dbReference type="OrthoDB" id="2300096at2"/>
<dbReference type="STRING" id="1423734.FC83_GL000901"/>
<dbReference type="InterPro" id="IPR022225">
    <property type="entry name" value="Phage_tail_fibre_N"/>
</dbReference>
<sequence length="215" mass="23486">MSKYNETVPTDVGLQLASRAANGQAKFTITRAASTADDLSKLTDKELQSLTAIPNEVQAGVITNIKDDPTNPNGAIGTELLFTNEKIEAGYNINAVGIYAKEDGQDNEILYAVTLAQQAEYMPDFADQVILQFKLTVYVIVGRTENVTVSINITEAATKEYVDEQIAKIDINDKLSEQDLRDIFLGGKAAPLMGYQIQNQHLRNLYLGGKAVGRN</sequence>
<evidence type="ECO:0000313" key="3">
    <source>
        <dbReference type="Proteomes" id="UP000051236"/>
    </source>
</evidence>
<evidence type="ECO:0000259" key="1">
    <source>
        <dbReference type="Pfam" id="PF12571"/>
    </source>
</evidence>